<dbReference type="Proteomes" id="UP000244081">
    <property type="component" value="Unassembled WGS sequence"/>
</dbReference>
<reference evidence="2 3" key="1">
    <citation type="submission" date="2018-04" db="EMBL/GenBank/DDBJ databases">
        <title>Genomic Encyclopedia of Archaeal and Bacterial Type Strains, Phase II (KMG-II): from individual species to whole genera.</title>
        <authorList>
            <person name="Goeker M."/>
        </authorList>
    </citation>
    <scope>NUCLEOTIDE SEQUENCE [LARGE SCALE GENOMIC DNA]</scope>
    <source>
        <strain evidence="2 3">DSM 23382</strain>
    </source>
</reference>
<proteinExistence type="predicted"/>
<comment type="caution">
    <text evidence="2">The sequence shown here is derived from an EMBL/GenBank/DDBJ whole genome shotgun (WGS) entry which is preliminary data.</text>
</comment>
<organism evidence="2 3">
    <name type="scientific">Breoghania corrubedonensis</name>
    <dbReference type="NCBI Taxonomy" id="665038"/>
    <lineage>
        <taxon>Bacteria</taxon>
        <taxon>Pseudomonadati</taxon>
        <taxon>Pseudomonadota</taxon>
        <taxon>Alphaproteobacteria</taxon>
        <taxon>Hyphomicrobiales</taxon>
        <taxon>Stappiaceae</taxon>
        <taxon>Breoghania</taxon>
    </lineage>
</organism>
<dbReference type="OrthoDB" id="8926597at2"/>
<evidence type="ECO:0000313" key="3">
    <source>
        <dbReference type="Proteomes" id="UP000244081"/>
    </source>
</evidence>
<gene>
    <name evidence="2" type="ORF">C8N35_10566</name>
</gene>
<protein>
    <recommendedName>
        <fullName evidence="1">DUF6916 domain-containing protein</fullName>
    </recommendedName>
</protein>
<keyword evidence="3" id="KW-1185">Reference proteome</keyword>
<feature type="domain" description="DUF6916" evidence="1">
    <location>
        <begin position="7"/>
        <end position="96"/>
    </location>
</feature>
<dbReference type="Pfam" id="PF21880">
    <property type="entry name" value="DUF6916"/>
    <property type="match status" value="1"/>
</dbReference>
<sequence length="97" mass="10439">MTDLATLEVSTFTPLIGETFRVRTADREIELVLHEASALGKAVRQGGAFSLVFRGDDGLEIAQQLCPVHHRAIGEISLFLVPIGPLGEGMGFEAVFT</sequence>
<evidence type="ECO:0000313" key="2">
    <source>
        <dbReference type="EMBL" id="PTW60066.1"/>
    </source>
</evidence>
<dbReference type="AlphaFoldDB" id="A0A2T5V8I2"/>
<dbReference type="EMBL" id="QAYG01000005">
    <property type="protein sequence ID" value="PTW60066.1"/>
    <property type="molecule type" value="Genomic_DNA"/>
</dbReference>
<evidence type="ECO:0000259" key="1">
    <source>
        <dbReference type="Pfam" id="PF21880"/>
    </source>
</evidence>
<name>A0A2T5V8I2_9HYPH</name>
<dbReference type="RefSeq" id="WP_107990367.1">
    <property type="nucleotide sequence ID" value="NZ_QAYG01000005.1"/>
</dbReference>
<dbReference type="InterPro" id="IPR054209">
    <property type="entry name" value="DUF6916"/>
</dbReference>
<accession>A0A2T5V8I2</accession>